<evidence type="ECO:0000313" key="6">
    <source>
        <dbReference type="Proteomes" id="UP000315439"/>
    </source>
</evidence>
<accession>A0A545UFU1</accession>
<dbReference type="PANTHER" id="PTHR44688">
    <property type="entry name" value="DNA-BINDING TRANSCRIPTIONAL ACTIVATOR DEVR_DOSR"/>
    <property type="match status" value="1"/>
</dbReference>
<dbReference type="InterPro" id="IPR016032">
    <property type="entry name" value="Sig_transdc_resp-reg_C-effctor"/>
</dbReference>
<evidence type="ECO:0000259" key="4">
    <source>
        <dbReference type="PROSITE" id="PS50043"/>
    </source>
</evidence>
<dbReference type="InterPro" id="IPR005143">
    <property type="entry name" value="TF_LuxR_autoind-bd_dom"/>
</dbReference>
<protein>
    <recommendedName>
        <fullName evidence="4">HTH luxR-type domain-containing protein</fullName>
    </recommendedName>
</protein>
<evidence type="ECO:0000313" key="5">
    <source>
        <dbReference type="EMBL" id="TQV88342.1"/>
    </source>
</evidence>
<reference evidence="5 6" key="1">
    <citation type="submission" date="2019-07" db="EMBL/GenBank/DDBJ databases">
        <title>Draft genome for Aliikangiella sp. M105.</title>
        <authorList>
            <person name="Wang G."/>
        </authorList>
    </citation>
    <scope>NUCLEOTIDE SEQUENCE [LARGE SCALE GENOMIC DNA]</scope>
    <source>
        <strain evidence="5 6">M105</strain>
    </source>
</reference>
<dbReference type="RefSeq" id="WP_142892850.1">
    <property type="nucleotide sequence ID" value="NZ_ML660162.1"/>
</dbReference>
<sequence length="237" mass="26766">MDKNNDFSTMEWIFNCQKAEEFSKKVFKFFENSGFKGVAVGGLGQYAMTISSLANFDSDYIDIYLKNNFKDHDHVVAHCSKYDTPVHWQDSYPYHTLSKKAQQIISVSADFNIEHGIAIPVSGHKGRGLVSLDFDGSASELQKYLKSNLFSLIGFCQAIMWRASSDFSNLIYEIPKLTPREYECLKYLSSGLSNPEIARLISVSINRVKELVASLLKKLHAANRTELVMRAITQGLI</sequence>
<dbReference type="InterPro" id="IPR036693">
    <property type="entry name" value="TF_LuxR_autoind-bd_dom_sf"/>
</dbReference>
<keyword evidence="6" id="KW-1185">Reference proteome</keyword>
<dbReference type="Proteomes" id="UP000315439">
    <property type="component" value="Unassembled WGS sequence"/>
</dbReference>
<gene>
    <name evidence="5" type="ORF">FLL46_07395</name>
</gene>
<organism evidence="5 6">
    <name type="scientific">Aliikangiella coralliicola</name>
    <dbReference type="NCBI Taxonomy" id="2592383"/>
    <lineage>
        <taxon>Bacteria</taxon>
        <taxon>Pseudomonadati</taxon>
        <taxon>Pseudomonadota</taxon>
        <taxon>Gammaproteobacteria</taxon>
        <taxon>Oceanospirillales</taxon>
        <taxon>Pleioneaceae</taxon>
        <taxon>Aliikangiella</taxon>
    </lineage>
</organism>
<keyword evidence="3" id="KW-0804">Transcription</keyword>
<dbReference type="GO" id="GO:0006355">
    <property type="term" value="P:regulation of DNA-templated transcription"/>
    <property type="evidence" value="ECO:0007669"/>
    <property type="project" value="InterPro"/>
</dbReference>
<dbReference type="SUPFAM" id="SSF46894">
    <property type="entry name" value="C-terminal effector domain of the bipartite response regulators"/>
    <property type="match status" value="1"/>
</dbReference>
<dbReference type="Gene3D" id="3.30.450.80">
    <property type="entry name" value="Transcription factor LuxR-like, autoinducer-binding domain"/>
    <property type="match status" value="1"/>
</dbReference>
<name>A0A545UFU1_9GAMM</name>
<comment type="caution">
    <text evidence="5">The sequence shown here is derived from an EMBL/GenBank/DDBJ whole genome shotgun (WGS) entry which is preliminary data.</text>
</comment>
<dbReference type="AlphaFoldDB" id="A0A545UFU1"/>
<dbReference type="InterPro" id="IPR000792">
    <property type="entry name" value="Tscrpt_reg_LuxR_C"/>
</dbReference>
<dbReference type="PRINTS" id="PR00038">
    <property type="entry name" value="HTHLUXR"/>
</dbReference>
<dbReference type="InterPro" id="IPR036388">
    <property type="entry name" value="WH-like_DNA-bd_sf"/>
</dbReference>
<dbReference type="CDD" id="cd06170">
    <property type="entry name" value="LuxR_C_like"/>
    <property type="match status" value="1"/>
</dbReference>
<dbReference type="OrthoDB" id="9774661at2"/>
<dbReference type="SUPFAM" id="SSF75516">
    <property type="entry name" value="Pheromone-binding domain of LuxR-like quorum-sensing transcription factors"/>
    <property type="match status" value="1"/>
</dbReference>
<evidence type="ECO:0000256" key="1">
    <source>
        <dbReference type="ARBA" id="ARBA00023015"/>
    </source>
</evidence>
<dbReference type="SMART" id="SM00421">
    <property type="entry name" value="HTH_LUXR"/>
    <property type="match status" value="1"/>
</dbReference>
<keyword evidence="2" id="KW-0238">DNA-binding</keyword>
<evidence type="ECO:0000256" key="2">
    <source>
        <dbReference type="ARBA" id="ARBA00023125"/>
    </source>
</evidence>
<dbReference type="Pfam" id="PF00196">
    <property type="entry name" value="GerE"/>
    <property type="match status" value="1"/>
</dbReference>
<dbReference type="GO" id="GO:0003677">
    <property type="term" value="F:DNA binding"/>
    <property type="evidence" value="ECO:0007669"/>
    <property type="project" value="UniProtKB-KW"/>
</dbReference>
<proteinExistence type="predicted"/>
<dbReference type="PROSITE" id="PS50043">
    <property type="entry name" value="HTH_LUXR_2"/>
    <property type="match status" value="1"/>
</dbReference>
<evidence type="ECO:0000256" key="3">
    <source>
        <dbReference type="ARBA" id="ARBA00023163"/>
    </source>
</evidence>
<dbReference type="Pfam" id="PF03472">
    <property type="entry name" value="Autoind_bind"/>
    <property type="match status" value="1"/>
</dbReference>
<dbReference type="Gene3D" id="1.10.10.10">
    <property type="entry name" value="Winged helix-like DNA-binding domain superfamily/Winged helix DNA-binding domain"/>
    <property type="match status" value="1"/>
</dbReference>
<dbReference type="EMBL" id="VIKS01000004">
    <property type="protein sequence ID" value="TQV88342.1"/>
    <property type="molecule type" value="Genomic_DNA"/>
</dbReference>
<dbReference type="PANTHER" id="PTHR44688:SF16">
    <property type="entry name" value="DNA-BINDING TRANSCRIPTIONAL ACTIVATOR DEVR_DOSR"/>
    <property type="match status" value="1"/>
</dbReference>
<feature type="domain" description="HTH luxR-type" evidence="4">
    <location>
        <begin position="170"/>
        <end position="235"/>
    </location>
</feature>
<keyword evidence="1" id="KW-0805">Transcription regulation</keyword>